<dbReference type="SUPFAM" id="SSF55804">
    <property type="entry name" value="Phoshotransferase/anion transport protein"/>
    <property type="match status" value="1"/>
</dbReference>
<dbReference type="CDD" id="cd00211">
    <property type="entry name" value="PTS_IIA_fru"/>
    <property type="match status" value="1"/>
</dbReference>
<evidence type="ECO:0000256" key="4">
    <source>
        <dbReference type="ARBA" id="ARBA00023159"/>
    </source>
</evidence>
<dbReference type="GO" id="GO:0009401">
    <property type="term" value="P:phosphoenolpyruvate-dependent sugar phosphotransferase system"/>
    <property type="evidence" value="ECO:0007669"/>
    <property type="project" value="InterPro"/>
</dbReference>
<dbReference type="InterPro" id="IPR002178">
    <property type="entry name" value="PTS_EIIA_type-2_dom"/>
</dbReference>
<dbReference type="Pfam" id="PF08279">
    <property type="entry name" value="HTH_11"/>
    <property type="match status" value="1"/>
</dbReference>
<keyword evidence="2" id="KW-0677">Repeat</keyword>
<feature type="domain" description="PTS EIIB type-2" evidence="7">
    <location>
        <begin position="414"/>
        <end position="505"/>
    </location>
</feature>
<dbReference type="PROSITE" id="PS51372">
    <property type="entry name" value="PRD_2"/>
    <property type="match status" value="2"/>
</dbReference>
<dbReference type="Proteomes" id="UP000199095">
    <property type="component" value="Unassembled WGS sequence"/>
</dbReference>
<dbReference type="PROSITE" id="PS51094">
    <property type="entry name" value="PTS_EIIA_TYPE_2"/>
    <property type="match status" value="1"/>
</dbReference>
<gene>
    <name evidence="9" type="ORF">SAMN05421676_10526</name>
</gene>
<dbReference type="InterPro" id="IPR036095">
    <property type="entry name" value="PTS_EIIB-like_sf"/>
</dbReference>
<dbReference type="Pfam" id="PF00874">
    <property type="entry name" value="PRD"/>
    <property type="match status" value="2"/>
</dbReference>
<dbReference type="Pfam" id="PF00359">
    <property type="entry name" value="PTS_EIIA_2"/>
    <property type="match status" value="1"/>
</dbReference>
<dbReference type="GO" id="GO:0006355">
    <property type="term" value="P:regulation of DNA-templated transcription"/>
    <property type="evidence" value="ECO:0007669"/>
    <property type="project" value="InterPro"/>
</dbReference>
<dbReference type="InterPro" id="IPR036388">
    <property type="entry name" value="WH-like_DNA-bd_sf"/>
</dbReference>
<evidence type="ECO:0000259" key="6">
    <source>
        <dbReference type="PROSITE" id="PS51094"/>
    </source>
</evidence>
<keyword evidence="3" id="KW-0805">Transcription regulation</keyword>
<evidence type="ECO:0000256" key="2">
    <source>
        <dbReference type="ARBA" id="ARBA00022737"/>
    </source>
</evidence>
<keyword evidence="4" id="KW-0010">Activator</keyword>
<organism evidence="9 10">
    <name type="scientific">Salinibacillus kushneri</name>
    <dbReference type="NCBI Taxonomy" id="237682"/>
    <lineage>
        <taxon>Bacteria</taxon>
        <taxon>Bacillati</taxon>
        <taxon>Bacillota</taxon>
        <taxon>Bacilli</taxon>
        <taxon>Bacillales</taxon>
        <taxon>Bacillaceae</taxon>
        <taxon>Salinibacillus</taxon>
    </lineage>
</organism>
<dbReference type="OrthoDB" id="3710983at2"/>
<evidence type="ECO:0000259" key="8">
    <source>
        <dbReference type="PROSITE" id="PS51372"/>
    </source>
</evidence>
<evidence type="ECO:0000256" key="1">
    <source>
        <dbReference type="ARBA" id="ARBA00022679"/>
    </source>
</evidence>
<evidence type="ECO:0000259" key="7">
    <source>
        <dbReference type="PROSITE" id="PS51099"/>
    </source>
</evidence>
<feature type="domain" description="PRD" evidence="8">
    <location>
        <begin position="303"/>
        <end position="410"/>
    </location>
</feature>
<dbReference type="SUPFAM" id="SSF63520">
    <property type="entry name" value="PTS-regulatory domain, PRD"/>
    <property type="match status" value="2"/>
</dbReference>
<dbReference type="InterPro" id="IPR036634">
    <property type="entry name" value="PRD_sf"/>
</dbReference>
<dbReference type="InterPro" id="IPR016152">
    <property type="entry name" value="PTrfase/Anion_transptr"/>
</dbReference>
<evidence type="ECO:0000256" key="3">
    <source>
        <dbReference type="ARBA" id="ARBA00023015"/>
    </source>
</evidence>
<evidence type="ECO:0000313" key="10">
    <source>
        <dbReference type="Proteomes" id="UP000199095"/>
    </source>
</evidence>
<keyword evidence="5" id="KW-0804">Transcription</keyword>
<protein>
    <submittedName>
        <fullName evidence="9">Lichenan operon transcriptional antiterminator</fullName>
    </submittedName>
</protein>
<keyword evidence="1" id="KW-0808">Transferase</keyword>
<dbReference type="InterPro" id="IPR013011">
    <property type="entry name" value="PTS_EIIB_2"/>
</dbReference>
<dbReference type="PANTHER" id="PTHR30185:SF13">
    <property type="entry name" value="LICABCH OPERON REGULATOR-RELATED"/>
    <property type="match status" value="1"/>
</dbReference>
<dbReference type="CDD" id="cd05568">
    <property type="entry name" value="PTS_IIB_bgl_like"/>
    <property type="match status" value="1"/>
</dbReference>
<dbReference type="STRING" id="237682.SAMN05421676_10526"/>
<feature type="domain" description="PRD" evidence="8">
    <location>
        <begin position="185"/>
        <end position="293"/>
    </location>
</feature>
<dbReference type="PANTHER" id="PTHR30185">
    <property type="entry name" value="CRYPTIC BETA-GLUCOSIDE BGL OPERON ANTITERMINATOR"/>
    <property type="match status" value="1"/>
</dbReference>
<dbReference type="PROSITE" id="PS51099">
    <property type="entry name" value="PTS_EIIB_TYPE_2"/>
    <property type="match status" value="1"/>
</dbReference>
<accession>A0A1I0EP28</accession>
<dbReference type="AlphaFoldDB" id="A0A1I0EP28"/>
<dbReference type="Gene3D" id="3.40.50.2300">
    <property type="match status" value="1"/>
</dbReference>
<dbReference type="SUPFAM" id="SSF52794">
    <property type="entry name" value="PTS system IIB component-like"/>
    <property type="match status" value="1"/>
</dbReference>
<reference evidence="10" key="1">
    <citation type="submission" date="2016-10" db="EMBL/GenBank/DDBJ databases">
        <authorList>
            <person name="Varghese N."/>
            <person name="Submissions S."/>
        </authorList>
    </citation>
    <scope>NUCLEOTIDE SEQUENCE [LARGE SCALE GENOMIC DNA]</scope>
    <source>
        <strain evidence="10">CGMCC 1.3566</strain>
    </source>
</reference>
<evidence type="ECO:0000256" key="5">
    <source>
        <dbReference type="ARBA" id="ARBA00023163"/>
    </source>
</evidence>
<dbReference type="GO" id="GO:0008982">
    <property type="term" value="F:protein-N(PI)-phosphohistidine-sugar phosphotransferase activity"/>
    <property type="evidence" value="ECO:0007669"/>
    <property type="project" value="InterPro"/>
</dbReference>
<proteinExistence type="predicted"/>
<dbReference type="Pfam" id="PF05043">
    <property type="entry name" value="Mga"/>
    <property type="match status" value="1"/>
</dbReference>
<name>A0A1I0EP28_9BACI</name>
<sequence>MLNYRMKRILRELLASQSALSGNYLANINQVSSRTIRDDIKKMNDLLSSHRAKISSVMGQGYKLNIQDNKEFFQFIEEELNEDAFDKHSIPKSPEERVAFLIKRLLLSEGYIKLEDLADEIYVSKSTIQNDLKAVKNRLARFDITWEARPNYGLKIRGTELKLRFCMSEYLIDHTDEANELHEIYDSAFSQKILDTILKIILKKLNNHHITLSDIAIHNLLIHIAIAYKRIHSGFQVDLYQGDIQHLKNKKEFEVAQEIVHDVEEVFDVKFPQPEVAYITMHLLGTKMILEKNRNGEGKAREVIDNDTYRLLKISLQKVEKELKLGIQNDEELFMGLQLHLKPAINRYKYGMNIRNPMLEDIKKNYPLAFEAGLVFSLSIEDEINIKMDENEVGYIALHIGAAMERKRLKSGPKRCLIVCASGYGTAQLIYYKLKTQFYKDVEVVGTTEYYKLNKFDLNHIDFIVSSIPISEQLPVPVIEVNAILGDNDLGRIRSFVIDNHKSISFLFRQDLMFLQQSFNSKEETLEHLTSNLEKRGLVDNNFLELVYERENIAPTSFGNLVAIPHPIKPQSRETFVSVCTLKKPITWHDKSVQFVCLLCVKEGSTEDLEDVYKLLGSIIDNAWMVQQLLRAKDYKVFTEMLDNIM</sequence>
<keyword evidence="10" id="KW-1185">Reference proteome</keyword>
<dbReference type="InterPro" id="IPR007737">
    <property type="entry name" value="Mga_HTH"/>
</dbReference>
<dbReference type="Gene3D" id="3.40.930.10">
    <property type="entry name" value="Mannitol-specific EII, Chain A"/>
    <property type="match status" value="1"/>
</dbReference>
<dbReference type="InterPro" id="IPR050661">
    <property type="entry name" value="BglG_antiterminators"/>
</dbReference>
<dbReference type="Gene3D" id="1.10.10.10">
    <property type="entry name" value="Winged helix-like DNA-binding domain superfamily/Winged helix DNA-binding domain"/>
    <property type="match status" value="2"/>
</dbReference>
<dbReference type="InterPro" id="IPR011608">
    <property type="entry name" value="PRD"/>
</dbReference>
<dbReference type="InterPro" id="IPR013196">
    <property type="entry name" value="HTH_11"/>
</dbReference>
<dbReference type="EMBL" id="FOHJ01000005">
    <property type="protein sequence ID" value="SET47188.1"/>
    <property type="molecule type" value="Genomic_DNA"/>
</dbReference>
<evidence type="ECO:0000313" key="9">
    <source>
        <dbReference type="EMBL" id="SET47188.1"/>
    </source>
</evidence>
<feature type="domain" description="PTS EIIA type-2" evidence="6">
    <location>
        <begin position="506"/>
        <end position="645"/>
    </location>
</feature>
<dbReference type="Gene3D" id="1.10.1790.10">
    <property type="entry name" value="PRD domain"/>
    <property type="match status" value="2"/>
</dbReference>